<dbReference type="AlphaFoldDB" id="A0A8H3HTN9"/>
<evidence type="ECO:0000313" key="4">
    <source>
        <dbReference type="Proteomes" id="UP000663831"/>
    </source>
</evidence>
<organism evidence="3 4">
    <name type="scientific">Rhizoctonia solani</name>
    <dbReference type="NCBI Taxonomy" id="456999"/>
    <lineage>
        <taxon>Eukaryota</taxon>
        <taxon>Fungi</taxon>
        <taxon>Dikarya</taxon>
        <taxon>Basidiomycota</taxon>
        <taxon>Agaricomycotina</taxon>
        <taxon>Agaricomycetes</taxon>
        <taxon>Cantharellales</taxon>
        <taxon>Ceratobasidiaceae</taxon>
        <taxon>Rhizoctonia</taxon>
    </lineage>
</organism>
<comment type="caution">
    <text evidence="3">The sequence shown here is derived from an EMBL/GenBank/DDBJ whole genome shotgun (WGS) entry which is preliminary data.</text>
</comment>
<feature type="compositionally biased region" description="Basic and acidic residues" evidence="1">
    <location>
        <begin position="64"/>
        <end position="94"/>
    </location>
</feature>
<name>A0A8H3HTN9_9AGAM</name>
<feature type="region of interest" description="Disordered" evidence="1">
    <location>
        <begin position="262"/>
        <end position="326"/>
    </location>
</feature>
<evidence type="ECO:0000259" key="2">
    <source>
        <dbReference type="Pfam" id="PF20149"/>
    </source>
</evidence>
<dbReference type="Proteomes" id="UP000663831">
    <property type="component" value="Unassembled WGS sequence"/>
</dbReference>
<feature type="compositionally biased region" description="Polar residues" evidence="1">
    <location>
        <begin position="16"/>
        <end position="32"/>
    </location>
</feature>
<gene>
    <name evidence="3" type="ORF">RDB_LOCUS162499</name>
</gene>
<reference evidence="3" key="1">
    <citation type="submission" date="2021-01" db="EMBL/GenBank/DDBJ databases">
        <authorList>
            <person name="Kaushik A."/>
        </authorList>
    </citation>
    <scope>NUCLEOTIDE SEQUENCE</scope>
    <source>
        <strain evidence="3">AG3-1AP</strain>
    </source>
</reference>
<dbReference type="EMBL" id="CAJMWV010008221">
    <property type="protein sequence ID" value="CAE6534581.1"/>
    <property type="molecule type" value="Genomic_DNA"/>
</dbReference>
<evidence type="ECO:0000256" key="1">
    <source>
        <dbReference type="SAM" id="MobiDB-lite"/>
    </source>
</evidence>
<feature type="region of interest" description="Disordered" evidence="1">
    <location>
        <begin position="168"/>
        <end position="206"/>
    </location>
</feature>
<feature type="compositionally biased region" description="Polar residues" evidence="1">
    <location>
        <begin position="505"/>
        <end position="521"/>
    </location>
</feature>
<feature type="domain" description="DUF6532" evidence="2">
    <location>
        <begin position="648"/>
        <end position="838"/>
    </location>
</feature>
<proteinExistence type="predicted"/>
<feature type="region of interest" description="Disordered" evidence="1">
    <location>
        <begin position="866"/>
        <end position="892"/>
    </location>
</feature>
<feature type="compositionally biased region" description="Polar residues" evidence="1">
    <location>
        <begin position="289"/>
        <end position="302"/>
    </location>
</feature>
<feature type="compositionally biased region" description="Polar residues" evidence="1">
    <location>
        <begin position="95"/>
        <end position="106"/>
    </location>
</feature>
<sequence length="969" mass="106657">MPRTNHPNFKKRSSDTRNNSQPRSDAESTTSVGLYDYPPNDVQSREYASGRRQSRSTERSLQYRAERASQERQRRKSNETRARNKASRSEDESKQPTQASENTQYTYEYETLTHEGLVQFAKDKFNLDVQDCDTCTILELLEHAKTQQPPEMGPSGGSPSIVMLPPTPLGTGGGWSQHVIGGKRRGSQVSIPSNDDGAGKPRRKVTVQEVEDVDAFKPQGKVVPGDKLLVEEDTATESETDDEPVQATDSAARLAAEHIMAGCTDGPTHLNGRPRPPQRGTHAPHPTRDNTPATILESQPSIPSLHFLGDSLPQRRPDSHSQQDVATTKLAEKLAKWSSHPLRGPTHARLRSEIVQRYLADACRNSDAANAQPSNTDGVARAEFSSEPDNSQLATCGSSSHPSHSSPSSRPHTVVAEAADTGTDINEVPETDFDTASNGSGRATYGSARTYAGSRSHQPDSLPRSEAPAVELADVDGTVEELPRPNSPSLTPAELLRRERARSAGNLNSRCSHLATSNTEPPITRPQPRPLLGSRGNGIGRATGGTRRHDPASAARKDLTAFNRAAAHDQAVSLVASAKQQSKRTMGHSAPPSRADDELLEDDEEMSVRAAAYVKRTWPLRPSRIRKAKPLARDVSGIDRQVLTMAKIHLFAYALVHGIYQTRSRFLQWASDVHEATSQVELPDQPYNRPEHEIYEIMVNSIATRRGKAKEHLREFVARISGFRQNMKKHKVIQRNEDIFNQLYPNNFHCLESNPRRGDYEHPEIGHCIALILFHGPNSVGVLYPEYFQDMPLTAVAFCLAMWQFCLEEWANGYRQNGDLGAGAMREKYEAHLAGLNELSRVAPRRMSRLQNEWIEHVIDYSGALLGPAGQDTTDSGGPSQMRPDTPEPDNALSVEDLNNTLFETARQESLRDHLAQIAAQELAAPMEIDEDSGTRGSAATSRAPTPAPAEYNQHGVLTARSKGKGRAN</sequence>
<feature type="region of interest" description="Disordered" evidence="1">
    <location>
        <begin position="925"/>
        <end position="969"/>
    </location>
</feature>
<feature type="region of interest" description="Disordered" evidence="1">
    <location>
        <begin position="503"/>
        <end position="553"/>
    </location>
</feature>
<dbReference type="OrthoDB" id="3268768at2759"/>
<protein>
    <recommendedName>
        <fullName evidence="2">DUF6532 domain-containing protein</fullName>
    </recommendedName>
</protein>
<dbReference type="Pfam" id="PF20149">
    <property type="entry name" value="DUF6532"/>
    <property type="match status" value="1"/>
</dbReference>
<dbReference type="InterPro" id="IPR045341">
    <property type="entry name" value="DUF6532"/>
</dbReference>
<feature type="compositionally biased region" description="Polar residues" evidence="1">
    <location>
        <begin position="367"/>
        <end position="377"/>
    </location>
</feature>
<feature type="compositionally biased region" description="Low complexity" evidence="1">
    <location>
        <begin position="398"/>
        <end position="412"/>
    </location>
</feature>
<feature type="compositionally biased region" description="Polar residues" evidence="1">
    <location>
        <begin position="387"/>
        <end position="397"/>
    </location>
</feature>
<accession>A0A8H3HTN9</accession>
<feature type="region of interest" description="Disordered" evidence="1">
    <location>
        <begin position="574"/>
        <end position="600"/>
    </location>
</feature>
<feature type="region of interest" description="Disordered" evidence="1">
    <location>
        <begin position="1"/>
        <end position="106"/>
    </location>
</feature>
<evidence type="ECO:0000313" key="3">
    <source>
        <dbReference type="EMBL" id="CAE6534581.1"/>
    </source>
</evidence>
<feature type="region of interest" description="Disordered" evidence="1">
    <location>
        <begin position="366"/>
        <end position="469"/>
    </location>
</feature>